<dbReference type="InterPro" id="IPR008269">
    <property type="entry name" value="Lon_proteolytic"/>
</dbReference>
<dbReference type="InterPro" id="IPR041699">
    <property type="entry name" value="AAA_32"/>
</dbReference>
<sequence>MDDKRNGKPIQKKVSLSPSLLKRTVDSTKFEFETTEQVPELTNIVGQERGRAVMEFGLHVDKSGYNLYVSGIAGTGKTTFTKSLVHEIAKKDAKLFDWCYVNNFEDGYKPKILKLPVGIGKVLQNDMKNLIENLKTDIPLAFNEENYQKERSSILRDLQEKRGEIYQEVNKIAAEYGFIIRQSGASIITLPVMEGKPMNEETYRTMTSEQLKEIDRKSALLQEKILDSTNALRVMEKETKMALEKLDKKIALTATEYHMEEVKKKFKDCSDVIAYFVAVEGDIVNHIEDFLQDEQAKETNAFGELTQRKSRDRTYTKYAINLLVDNSETKGSPVIVADNPTYYNLIGKVEFENRMGIMSTDFTKIKPGFLHYANGGYIIVQAKDLFSKSYAWEGLKRALLNHKLQIENLGEHSGLITVTSLNPDPIPLHVKVIIIGNMETYQLLYQHEEDFSKLFKIRADFDVVMDYSTENMARFASFIHTHCKEHDLRHFDRTAVAKMMEYSLRLAGDQNKLSTRFNQQVETIYEADTWANMMGDELVSAKHVIKAIEEKEYRSSLYEEKLQESIQEGSILIDIDGAEIGQVNGLAIYNLGQYSFGKPSRITATTFVGKNGIINIERESKLGGNIHNKGIYILGGYLGQKFAQQHPLTLTAHIAFEQSYGGVDGDSASSTELYALLSSLAELPIEQGLAVTGSVNQKGEIQPIGGVNEKIEGFFKVCQNKGLTGKQGVLIPHQNVKNLMLKEEVIEAVKEGNFHIYEVKTVEEGIELLTGIPAGRMNVEGEYEENTVFGRVTAKLRDYMKLSEQHEKENNRE</sequence>
<dbReference type="SUPFAM" id="SSF52540">
    <property type="entry name" value="P-loop containing nucleoside triphosphate hydrolases"/>
    <property type="match status" value="1"/>
</dbReference>
<dbReference type="Gene3D" id="3.40.50.300">
    <property type="entry name" value="P-loop containing nucleotide triphosphate hydrolases"/>
    <property type="match status" value="2"/>
</dbReference>
<dbReference type="PRINTS" id="PR00830">
    <property type="entry name" value="ENDOLAPTASE"/>
</dbReference>
<gene>
    <name evidence="4" type="ORF">ACFPRA_23545</name>
</gene>
<proteinExistence type="inferred from homology"/>
<protein>
    <recommendedName>
        <fullName evidence="2">endopeptidase La</fullName>
        <ecNumber evidence="2">3.4.21.53</ecNumber>
    </recommendedName>
</protein>
<evidence type="ECO:0000259" key="3">
    <source>
        <dbReference type="PROSITE" id="PS51786"/>
    </source>
</evidence>
<dbReference type="InterPro" id="IPR027065">
    <property type="entry name" value="Lon_Prtase"/>
</dbReference>
<dbReference type="GO" id="GO:0008233">
    <property type="term" value="F:peptidase activity"/>
    <property type="evidence" value="ECO:0007669"/>
    <property type="project" value="UniProtKB-KW"/>
</dbReference>
<dbReference type="PANTHER" id="PTHR10046">
    <property type="entry name" value="ATP DEPENDENT LON PROTEASE FAMILY MEMBER"/>
    <property type="match status" value="1"/>
</dbReference>
<evidence type="ECO:0000313" key="5">
    <source>
        <dbReference type="Proteomes" id="UP001596109"/>
    </source>
</evidence>
<comment type="similarity">
    <text evidence="2">Belongs to the peptidase S16 family.</text>
</comment>
<dbReference type="GO" id="GO:0006508">
    <property type="term" value="P:proteolysis"/>
    <property type="evidence" value="ECO:0007669"/>
    <property type="project" value="UniProtKB-KW"/>
</dbReference>
<dbReference type="Pfam" id="PF20436">
    <property type="entry name" value="LonB_AAA-LID"/>
    <property type="match status" value="1"/>
</dbReference>
<comment type="caution">
    <text evidence="4">The sequence shown here is derived from an EMBL/GenBank/DDBJ whole genome shotgun (WGS) entry which is preliminary data.</text>
</comment>
<evidence type="ECO:0000256" key="2">
    <source>
        <dbReference type="PROSITE-ProRule" id="PRU01122"/>
    </source>
</evidence>
<dbReference type="SUPFAM" id="SSF54211">
    <property type="entry name" value="Ribosomal protein S5 domain 2-like"/>
    <property type="match status" value="1"/>
</dbReference>
<dbReference type="EMBL" id="JBHSNO010000018">
    <property type="protein sequence ID" value="MFC5591858.1"/>
    <property type="molecule type" value="Genomic_DNA"/>
</dbReference>
<dbReference type="Pfam" id="PF05362">
    <property type="entry name" value="Lon_C"/>
    <property type="match status" value="1"/>
</dbReference>
<dbReference type="Gene3D" id="1.10.8.60">
    <property type="match status" value="1"/>
</dbReference>
<feature type="domain" description="Lon proteolytic" evidence="3">
    <location>
        <begin position="577"/>
        <end position="772"/>
    </location>
</feature>
<dbReference type="InterPro" id="IPR020568">
    <property type="entry name" value="Ribosomal_Su5_D2-typ_SF"/>
</dbReference>
<dbReference type="InterPro" id="IPR027417">
    <property type="entry name" value="P-loop_NTPase"/>
</dbReference>
<accession>A0ABW0TSE0</accession>
<feature type="active site" evidence="2">
    <location>
        <position position="710"/>
    </location>
</feature>
<dbReference type="Pfam" id="PF13654">
    <property type="entry name" value="AAA_32"/>
    <property type="match status" value="1"/>
</dbReference>
<name>A0ABW0TSE0_9BACL</name>
<dbReference type="Pfam" id="PF20437">
    <property type="entry name" value="LonC_helical"/>
    <property type="match status" value="1"/>
</dbReference>
<evidence type="ECO:0000256" key="1">
    <source>
        <dbReference type="ARBA" id="ARBA00022670"/>
    </source>
</evidence>
<dbReference type="Proteomes" id="UP001596109">
    <property type="component" value="Unassembled WGS sequence"/>
</dbReference>
<feature type="active site" evidence="2">
    <location>
        <position position="667"/>
    </location>
</feature>
<comment type="catalytic activity">
    <reaction evidence="2">
        <text>Hydrolysis of proteins in presence of ATP.</text>
        <dbReference type="EC" id="3.4.21.53"/>
    </reaction>
</comment>
<dbReference type="Gene3D" id="3.30.230.10">
    <property type="match status" value="1"/>
</dbReference>
<dbReference type="RefSeq" id="WP_381440220.1">
    <property type="nucleotide sequence ID" value="NZ_JBHSNO010000018.1"/>
</dbReference>
<keyword evidence="2" id="KW-0378">Hydrolase</keyword>
<keyword evidence="1 2" id="KW-0645">Protease</keyword>
<dbReference type="PROSITE" id="PS51786">
    <property type="entry name" value="LON_PROTEOLYTIC"/>
    <property type="match status" value="1"/>
</dbReference>
<keyword evidence="5" id="KW-1185">Reference proteome</keyword>
<dbReference type="InterPro" id="IPR046843">
    <property type="entry name" value="LonB_AAA-LID"/>
</dbReference>
<dbReference type="EC" id="3.4.21.53" evidence="2"/>
<reference evidence="5" key="1">
    <citation type="journal article" date="2019" name="Int. J. Syst. Evol. Microbiol.">
        <title>The Global Catalogue of Microorganisms (GCM) 10K type strain sequencing project: providing services to taxonomists for standard genome sequencing and annotation.</title>
        <authorList>
            <consortium name="The Broad Institute Genomics Platform"/>
            <consortium name="The Broad Institute Genome Sequencing Center for Infectious Disease"/>
            <person name="Wu L."/>
            <person name="Ma J."/>
        </authorList>
    </citation>
    <scope>NUCLEOTIDE SEQUENCE [LARGE SCALE GENOMIC DNA]</scope>
    <source>
        <strain evidence="5">CGMCC 4.1434</strain>
    </source>
</reference>
<organism evidence="4 5">
    <name type="scientific">Sporosarcina soli</name>
    <dbReference type="NCBI Taxonomy" id="334736"/>
    <lineage>
        <taxon>Bacteria</taxon>
        <taxon>Bacillati</taxon>
        <taxon>Bacillota</taxon>
        <taxon>Bacilli</taxon>
        <taxon>Bacillales</taxon>
        <taxon>Caryophanaceae</taxon>
        <taxon>Sporosarcina</taxon>
    </lineage>
</organism>
<dbReference type="InterPro" id="IPR046844">
    <property type="entry name" value="Lon-like_helical"/>
</dbReference>
<dbReference type="InterPro" id="IPR014721">
    <property type="entry name" value="Ribsml_uS5_D2-typ_fold_subgr"/>
</dbReference>
<keyword evidence="2" id="KW-0720">Serine protease</keyword>
<evidence type="ECO:0000313" key="4">
    <source>
        <dbReference type="EMBL" id="MFC5591858.1"/>
    </source>
</evidence>